<dbReference type="AlphaFoldDB" id="A0A6H5G8P9"/>
<dbReference type="PROSITE" id="PS51898">
    <property type="entry name" value="TYR_RECOMBINASE"/>
    <property type="match status" value="1"/>
</dbReference>
<evidence type="ECO:0000256" key="2">
    <source>
        <dbReference type="ARBA" id="ARBA00023172"/>
    </source>
</evidence>
<dbReference type="InterPro" id="IPR011010">
    <property type="entry name" value="DNA_brk_join_enz"/>
</dbReference>
<feature type="region of interest" description="Disordered" evidence="3">
    <location>
        <begin position="1"/>
        <end position="158"/>
    </location>
</feature>
<evidence type="ECO:0000256" key="1">
    <source>
        <dbReference type="ARBA" id="ARBA00023125"/>
    </source>
</evidence>
<dbReference type="InterPro" id="IPR002104">
    <property type="entry name" value="Integrase_catalytic"/>
</dbReference>
<organism evidence="5 6">
    <name type="scientific">Nesidiocoris tenuis</name>
    <dbReference type="NCBI Taxonomy" id="355587"/>
    <lineage>
        <taxon>Eukaryota</taxon>
        <taxon>Metazoa</taxon>
        <taxon>Ecdysozoa</taxon>
        <taxon>Arthropoda</taxon>
        <taxon>Hexapoda</taxon>
        <taxon>Insecta</taxon>
        <taxon>Pterygota</taxon>
        <taxon>Neoptera</taxon>
        <taxon>Paraneoptera</taxon>
        <taxon>Hemiptera</taxon>
        <taxon>Heteroptera</taxon>
        <taxon>Panheteroptera</taxon>
        <taxon>Cimicomorpha</taxon>
        <taxon>Miridae</taxon>
        <taxon>Dicyphina</taxon>
        <taxon>Nesidiocoris</taxon>
    </lineage>
</organism>
<keyword evidence="1" id="KW-0238">DNA-binding</keyword>
<dbReference type="PANTHER" id="PTHR35617">
    <property type="entry name" value="PHAGE_INTEGRASE DOMAIN-CONTAINING PROTEIN"/>
    <property type="match status" value="1"/>
</dbReference>
<dbReference type="CDD" id="cd00397">
    <property type="entry name" value="DNA_BRE_C"/>
    <property type="match status" value="1"/>
</dbReference>
<dbReference type="Gene3D" id="1.10.443.10">
    <property type="entry name" value="Intergrase catalytic core"/>
    <property type="match status" value="1"/>
</dbReference>
<dbReference type="Gene3D" id="1.10.150.130">
    <property type="match status" value="1"/>
</dbReference>
<dbReference type="EMBL" id="CADCXU010006696">
    <property type="protein sequence ID" value="CAA9998233.1"/>
    <property type="molecule type" value="Genomic_DNA"/>
</dbReference>
<feature type="compositionally biased region" description="Low complexity" evidence="3">
    <location>
        <begin position="143"/>
        <end position="157"/>
    </location>
</feature>
<dbReference type="Proteomes" id="UP000479000">
    <property type="component" value="Unassembled WGS sequence"/>
</dbReference>
<accession>A0A6H5G8P9</accession>
<name>A0A6H5G8P9_9HEMI</name>
<feature type="compositionally biased region" description="Basic and acidic residues" evidence="3">
    <location>
        <begin position="78"/>
        <end position="91"/>
    </location>
</feature>
<gene>
    <name evidence="5" type="ORF">NTEN_LOCUS4516</name>
</gene>
<dbReference type="GO" id="GO:0015074">
    <property type="term" value="P:DNA integration"/>
    <property type="evidence" value="ECO:0007669"/>
    <property type="project" value="InterPro"/>
</dbReference>
<dbReference type="InterPro" id="IPR013762">
    <property type="entry name" value="Integrase-like_cat_sf"/>
</dbReference>
<keyword evidence="6" id="KW-1185">Reference proteome</keyword>
<feature type="region of interest" description="Disordered" evidence="3">
    <location>
        <begin position="364"/>
        <end position="440"/>
    </location>
</feature>
<reference evidence="5 6" key="1">
    <citation type="submission" date="2020-02" db="EMBL/GenBank/DDBJ databases">
        <authorList>
            <person name="Ferguson B K."/>
        </authorList>
    </citation>
    <scope>NUCLEOTIDE SEQUENCE [LARGE SCALE GENOMIC DNA]</scope>
</reference>
<dbReference type="GO" id="GO:0006310">
    <property type="term" value="P:DNA recombination"/>
    <property type="evidence" value="ECO:0007669"/>
    <property type="project" value="UniProtKB-KW"/>
</dbReference>
<dbReference type="InterPro" id="IPR010998">
    <property type="entry name" value="Integrase_recombinase_N"/>
</dbReference>
<keyword evidence="2" id="KW-0233">DNA recombination</keyword>
<proteinExistence type="predicted"/>
<evidence type="ECO:0000313" key="5">
    <source>
        <dbReference type="EMBL" id="CAA9998233.1"/>
    </source>
</evidence>
<feature type="compositionally biased region" description="Basic residues" evidence="3">
    <location>
        <begin position="10"/>
        <end position="38"/>
    </location>
</feature>
<sequence>MGREASSKSTTKRRHGRKSRRSRSRSSRSRSRRSRSRSISKYELYQQIKNLQSLITKRSSRSHARSPSPATSQKRVHHSVERIPKRPRADRSPCGSALASEGPLAHYDSLLPESVQQKRSRADRSPCESANASKEPTDPSCCSNYQERSSGSQSSESDMVEVDNYIDLYDVPPIEDIPIDIRPILGENPDYKKTIDFSLHESIASRWADIFKNGIQTETFSEILGQYVVPTNLKSLSPPRVDPEVVPILPRHHVTRDNAYMELQKTIGIGLVALGSALNHFLDDKIDLTAKKEKIVSDLWNSGRVFSQTFRSITTSRRNLILPNLKISENLKHEVAKMDSTDFLFGGKLVELFKSEKQLESVAQELKAAPASQAPFKGRQPNHRGGGWRRSEAYPLNQKRPARSAGGARPYKGQPYKYPTYRKEQQPSKTSVGEQPHPDGRQIIREAFRRRKIPECAIPTCVNSLSKNTVKQYSVTYKLWWDFCQQRSIDPFDSSIQTVITFFQHLFDASNIGFNSFNSHRAALCLILPESVSSDPSLKRFMRGIYKSRPPKPKYDVTWDPQVVLNCLEASETSDLKSLSERLVTLLALATGQRLQTLSLIRVSNIQRRTEGIRIPIPDLIKTSGPNRSQPVVELAFQVQNPKLCPASLLIEYLNRTEALRRPEDDFLFLCHRKPFRPASKQTLSRWVMNVLARAGVDTDIFKSHSTRHASTSAAVRRGVSWDCIRKAAGWSDRSSVFAKFYNRPLLEGGSFQ</sequence>
<evidence type="ECO:0000256" key="3">
    <source>
        <dbReference type="SAM" id="MobiDB-lite"/>
    </source>
</evidence>
<dbReference type="Pfam" id="PF00589">
    <property type="entry name" value="Phage_integrase"/>
    <property type="match status" value="1"/>
</dbReference>
<dbReference type="SUPFAM" id="SSF56349">
    <property type="entry name" value="DNA breaking-rejoining enzymes"/>
    <property type="match status" value="1"/>
</dbReference>
<protein>
    <recommendedName>
        <fullName evidence="4">Tyr recombinase domain-containing protein</fullName>
    </recommendedName>
</protein>
<feature type="domain" description="Tyr recombinase" evidence="4">
    <location>
        <begin position="550"/>
        <end position="753"/>
    </location>
</feature>
<evidence type="ECO:0000313" key="6">
    <source>
        <dbReference type="Proteomes" id="UP000479000"/>
    </source>
</evidence>
<dbReference type="GO" id="GO:0003677">
    <property type="term" value="F:DNA binding"/>
    <property type="evidence" value="ECO:0007669"/>
    <property type="project" value="UniProtKB-KW"/>
</dbReference>
<feature type="compositionally biased region" description="Polar residues" evidence="3">
    <location>
        <begin position="47"/>
        <end position="57"/>
    </location>
</feature>
<dbReference type="PANTHER" id="PTHR35617:SF3">
    <property type="entry name" value="CORE-BINDING (CB) DOMAIN-CONTAINING PROTEIN"/>
    <property type="match status" value="1"/>
</dbReference>
<dbReference type="OrthoDB" id="6769862at2759"/>
<evidence type="ECO:0000259" key="4">
    <source>
        <dbReference type="PROSITE" id="PS51898"/>
    </source>
</evidence>